<dbReference type="Proteomes" id="UP000077763">
    <property type="component" value="Unassembled WGS sequence"/>
</dbReference>
<reference evidence="2" key="1">
    <citation type="submission" date="2016-03" db="EMBL/GenBank/DDBJ databases">
        <authorList>
            <person name="Heylen K."/>
            <person name="De Vos P."/>
            <person name="Vekeman B."/>
        </authorList>
    </citation>
    <scope>NUCLEOTIDE SEQUENCE [LARGE SCALE GENOMIC DNA]</scope>
    <source>
        <strain evidence="2">R-45371</strain>
    </source>
</reference>
<gene>
    <name evidence="1" type="ORF">A1353_16720</name>
</gene>
<evidence type="ECO:0000313" key="1">
    <source>
        <dbReference type="EMBL" id="OAI02433.1"/>
    </source>
</evidence>
<name>A0A177MAT5_METMH</name>
<organism evidence="1 2">
    <name type="scientific">Methylomonas methanica</name>
    <dbReference type="NCBI Taxonomy" id="421"/>
    <lineage>
        <taxon>Bacteria</taxon>
        <taxon>Pseudomonadati</taxon>
        <taxon>Pseudomonadota</taxon>
        <taxon>Gammaproteobacteria</taxon>
        <taxon>Methylococcales</taxon>
        <taxon>Methylococcaceae</taxon>
        <taxon>Methylomonas</taxon>
    </lineage>
</organism>
<comment type="caution">
    <text evidence="1">The sequence shown here is derived from an EMBL/GenBank/DDBJ whole genome shotgun (WGS) entry which is preliminary data.</text>
</comment>
<sequence length="274" mass="29261">MTLKTLVRKLTFRKIVAGWPLVWVLMAGWPVGAQASYICPNGPGPGEVQLGITGGSHGVAAMPVCEENINNVYESAEDAEAPEPRADPLQTRIGAMSSVLEAMSMGYDRLHAALNKDPELKAMGNGMWQYQQNGQPPRPGEGCSALYTNLKGALVLSGPDGDYKGALMTFWGPDIPSPQAVGTIKVTLDQADGQPQTVTAFNYASPNGKVGAIVLAVPTIQALLDNMTDQQSFDIAIDGKSVIHLEWQHGLAARDQLRRCVAGQLPDSPKRSLN</sequence>
<evidence type="ECO:0000313" key="2">
    <source>
        <dbReference type="Proteomes" id="UP000077763"/>
    </source>
</evidence>
<protein>
    <submittedName>
        <fullName evidence="1">Uncharacterized protein</fullName>
    </submittedName>
</protein>
<dbReference type="AlphaFoldDB" id="A0A177MAT5"/>
<dbReference type="EMBL" id="LUUH01000062">
    <property type="protein sequence ID" value="OAI02433.1"/>
    <property type="molecule type" value="Genomic_DNA"/>
</dbReference>
<dbReference type="RefSeq" id="WP_082880086.1">
    <property type="nucleotide sequence ID" value="NZ_LUUH01000062.1"/>
</dbReference>
<accession>A0A177MAT5</accession>
<proteinExistence type="predicted"/>